<sequence>MGINGFHKWIRATYPDSYVRFGNVQVDHLYIDVSSLFHTVVRASRNKRDFYVKLNFKLQQILGFCRPKRSVVFGMDGPAPLAKLVTQRRRRLKEAQRTGRSSRSSSGLSKQALTAGTPFMLELERALEFFVCQRLSSSRWRSLEFEILGSTVEGEGELKIMDRIMARRDCVAPTDSHVIVGGDSDLMLMALLSEIPNVYVINDNSDEFAELWSASEAKADKLREEMEAFGVNELRAAWQLAPETRSFAKTSEDLTQLVLDFATVVIAANGNDYLPAIRGLGAARPNRLGPWGVYLGLRRRRWEGLVLAAPEPRAPSEMWLDWREGLRVDRRMLLAILRPCNVLPRSPPSAGTADDPKEIVDSYMKGLAWNLDMYLRARCADYRFMHHGPGPSTADLEGAWGAPERGPSPPGGAERLWDRRRLQQLRGTPALVAPASLPPDVRPGRPLLPNAFALALMPRSGSQFLIPALQPLLHEGSPIGDLYRECRTCLQLSLETGEATRKLQKLITRTKDLEEQSSETGVDVLEELQEVEQESEEVRSILRELSYRREEHQENDHVAKPFPVFRVEQAVRSVPLSRYSKPETILAALGRPYRYWRTYSNGREAHKTTKWELPAPPVDKWSPLKPSLRIARDVVQTVKSEDDEGRVSSNGTGGDDLKRPTFGRTVRKHSTNKRGRGARRLYLNVRPPSSNLQRSMACSSSGVTQLPDRPHSSIWQRVRCNAVRAQVFFVY</sequence>
<dbReference type="EMBL" id="GBEZ01016798">
    <property type="protein sequence ID" value="JAC69482.1"/>
    <property type="molecule type" value="Transcribed_RNA"/>
</dbReference>
<reference evidence="4" key="1">
    <citation type="submission" date="2014-05" db="EMBL/GenBank/DDBJ databases">
        <title>The transcriptome of the halophilic microalga Tetraselmis sp. GSL018 isolated from the Great Salt Lake, Utah.</title>
        <authorList>
            <person name="Jinkerson R.E."/>
            <person name="D'Adamo S."/>
            <person name="Posewitz M.C."/>
        </authorList>
    </citation>
    <scope>NUCLEOTIDE SEQUENCE</scope>
    <source>
        <strain evidence="4">GSL018</strain>
    </source>
</reference>
<dbReference type="Pfam" id="PF03159">
    <property type="entry name" value="XRN_N"/>
    <property type="match status" value="1"/>
</dbReference>
<dbReference type="Gene3D" id="3.40.50.12390">
    <property type="match status" value="2"/>
</dbReference>
<dbReference type="GO" id="GO:0004534">
    <property type="term" value="F:5'-3' RNA exonuclease activity"/>
    <property type="evidence" value="ECO:0007669"/>
    <property type="project" value="TreeGrafter"/>
</dbReference>
<feature type="compositionally biased region" description="Low complexity" evidence="2">
    <location>
        <begin position="99"/>
        <end position="109"/>
    </location>
</feature>
<dbReference type="AlphaFoldDB" id="A0A061R952"/>
<comment type="similarity">
    <text evidence="1">Belongs to the 5'-3' exonuclease family.</text>
</comment>
<dbReference type="InterPro" id="IPR004859">
    <property type="entry name" value="Xrn1_N"/>
</dbReference>
<dbReference type="GO" id="GO:0003723">
    <property type="term" value="F:RNA binding"/>
    <property type="evidence" value="ECO:0007669"/>
    <property type="project" value="TreeGrafter"/>
</dbReference>
<feature type="region of interest" description="Disordered" evidence="2">
    <location>
        <begin position="92"/>
        <end position="111"/>
    </location>
</feature>
<evidence type="ECO:0000256" key="1">
    <source>
        <dbReference type="ARBA" id="ARBA00038299"/>
    </source>
</evidence>
<accession>A0A061R952</accession>
<dbReference type="PANTHER" id="PTHR12341:SF7">
    <property type="entry name" value="5'-3' EXORIBONUCLEASE 1"/>
    <property type="match status" value="1"/>
</dbReference>
<dbReference type="GO" id="GO:0005634">
    <property type="term" value="C:nucleus"/>
    <property type="evidence" value="ECO:0007669"/>
    <property type="project" value="TreeGrafter"/>
</dbReference>
<dbReference type="GO" id="GO:0000956">
    <property type="term" value="P:nuclear-transcribed mRNA catabolic process"/>
    <property type="evidence" value="ECO:0007669"/>
    <property type="project" value="TreeGrafter"/>
</dbReference>
<protein>
    <submittedName>
        <fullName evidence="4">5'-3' exoribonuclease 1</fullName>
    </submittedName>
</protein>
<feature type="domain" description="Xrn1 N-terminal" evidence="3">
    <location>
        <begin position="1"/>
        <end position="203"/>
    </location>
</feature>
<evidence type="ECO:0000313" key="4">
    <source>
        <dbReference type="EMBL" id="JAC69482.1"/>
    </source>
</evidence>
<dbReference type="InterPro" id="IPR027073">
    <property type="entry name" value="5_3_exoribonuclease"/>
</dbReference>
<name>A0A061R952_9CHLO</name>
<feature type="region of interest" description="Disordered" evidence="2">
    <location>
        <begin position="395"/>
        <end position="414"/>
    </location>
</feature>
<organism evidence="4">
    <name type="scientific">Tetraselmis sp. GSL018</name>
    <dbReference type="NCBI Taxonomy" id="582737"/>
    <lineage>
        <taxon>Eukaryota</taxon>
        <taxon>Viridiplantae</taxon>
        <taxon>Chlorophyta</taxon>
        <taxon>core chlorophytes</taxon>
        <taxon>Chlorodendrophyceae</taxon>
        <taxon>Chlorodendrales</taxon>
        <taxon>Chlorodendraceae</taxon>
        <taxon>Tetraselmis</taxon>
    </lineage>
</organism>
<evidence type="ECO:0000259" key="3">
    <source>
        <dbReference type="Pfam" id="PF03159"/>
    </source>
</evidence>
<dbReference type="PANTHER" id="PTHR12341">
    <property type="entry name" value="5'-&gt;3' EXORIBONUCLEASE"/>
    <property type="match status" value="1"/>
</dbReference>
<feature type="region of interest" description="Disordered" evidence="2">
    <location>
        <begin position="637"/>
        <end position="662"/>
    </location>
</feature>
<proteinExistence type="inferred from homology"/>
<gene>
    <name evidence="4" type="primary">SEP1</name>
    <name evidence="4" type="ORF">TSPGSL018_6259</name>
</gene>
<evidence type="ECO:0000256" key="2">
    <source>
        <dbReference type="SAM" id="MobiDB-lite"/>
    </source>
</evidence>